<name>D0WD12_NEILA</name>
<organism evidence="1 2">
    <name type="scientific">Neisseria lactamica ATCC 23970</name>
    <dbReference type="NCBI Taxonomy" id="546265"/>
    <lineage>
        <taxon>Bacteria</taxon>
        <taxon>Pseudomonadati</taxon>
        <taxon>Pseudomonadota</taxon>
        <taxon>Betaproteobacteria</taxon>
        <taxon>Neisseriales</taxon>
        <taxon>Neisseriaceae</taxon>
        <taxon>Neisseria</taxon>
    </lineage>
</organism>
<sequence>MRIPILLVFGLCGNSKIPADLRLPRFCRLCQLRGFGYFCRLCQVFDFGKRQDVGQGFDGFGGIGIFPYPPVNGLAYGIFSILNFPIAVNS</sequence>
<dbReference type="AlphaFoldDB" id="D0WD12"/>
<comment type="caution">
    <text evidence="1">The sequence shown here is derived from an EMBL/GenBank/DDBJ whole genome shotgun (WGS) entry which is preliminary data.</text>
</comment>
<protein>
    <submittedName>
        <fullName evidence="1">Uncharacterized protein</fullName>
    </submittedName>
</protein>
<dbReference type="EMBL" id="ACEQ02000040">
    <property type="protein sequence ID" value="EEZ74516.1"/>
    <property type="molecule type" value="Genomic_DNA"/>
</dbReference>
<reference evidence="1 2" key="1">
    <citation type="submission" date="2009-10" db="EMBL/GenBank/DDBJ databases">
        <authorList>
            <person name="Weinstock G."/>
            <person name="Sodergren E."/>
            <person name="Clifton S."/>
            <person name="Fulton L."/>
            <person name="Fulton B."/>
            <person name="Courtney L."/>
            <person name="Fronick C."/>
            <person name="Harrison M."/>
            <person name="Strong C."/>
            <person name="Farmer C."/>
            <person name="Delahaunty K."/>
            <person name="Markovic C."/>
            <person name="Hall O."/>
            <person name="Minx P."/>
            <person name="Tomlinson C."/>
            <person name="Mitreva M."/>
            <person name="Nelson J."/>
            <person name="Hou S."/>
            <person name="Wollam A."/>
            <person name="Pepin K.H."/>
            <person name="Johnson M."/>
            <person name="Bhonagiri V."/>
            <person name="Nash W.E."/>
            <person name="Warren W."/>
            <person name="Chinwalla A."/>
            <person name="Mardis E.R."/>
            <person name="Wilson R.K."/>
        </authorList>
    </citation>
    <scope>NUCLEOTIDE SEQUENCE [LARGE SCALE GENOMIC DNA]</scope>
    <source>
        <strain evidence="1 2">ATCC 23970</strain>
    </source>
</reference>
<gene>
    <name evidence="1" type="ORF">NEILACOT_05447</name>
</gene>
<evidence type="ECO:0000313" key="2">
    <source>
        <dbReference type="Proteomes" id="UP000003843"/>
    </source>
</evidence>
<evidence type="ECO:0000313" key="1">
    <source>
        <dbReference type="EMBL" id="EEZ74516.1"/>
    </source>
</evidence>
<dbReference type="Proteomes" id="UP000003843">
    <property type="component" value="Unassembled WGS sequence"/>
</dbReference>
<accession>D0WD12</accession>
<proteinExistence type="predicted"/>